<reference evidence="2" key="1">
    <citation type="submission" date="2015-04" db="UniProtKB">
        <authorList>
            <consortium name="EnsemblPlants"/>
        </authorList>
    </citation>
    <scope>IDENTIFICATION</scope>
</reference>
<sequence length="92" mass="10217">MRGSWRTRWRPHRQTLSGHRPSASGEDLIGWPHAGKELTGHPRVGRSSPAIRAWVRRSSTGRAWGGAHWPSARHRSSSIFHNGPARARRGGG</sequence>
<protein>
    <submittedName>
        <fullName evidence="2">Uncharacterized protein</fullName>
    </submittedName>
</protein>
<organism evidence="2">
    <name type="scientific">Oryza punctata</name>
    <name type="common">Red rice</name>
    <dbReference type="NCBI Taxonomy" id="4537"/>
    <lineage>
        <taxon>Eukaryota</taxon>
        <taxon>Viridiplantae</taxon>
        <taxon>Streptophyta</taxon>
        <taxon>Embryophyta</taxon>
        <taxon>Tracheophyta</taxon>
        <taxon>Spermatophyta</taxon>
        <taxon>Magnoliopsida</taxon>
        <taxon>Liliopsida</taxon>
        <taxon>Poales</taxon>
        <taxon>Poaceae</taxon>
        <taxon>BOP clade</taxon>
        <taxon>Oryzoideae</taxon>
        <taxon>Oryzeae</taxon>
        <taxon>Oryzinae</taxon>
        <taxon>Oryza</taxon>
    </lineage>
</organism>
<proteinExistence type="predicted"/>
<dbReference type="AlphaFoldDB" id="A0A0E0KY72"/>
<name>A0A0E0KY72_ORYPU</name>
<dbReference type="Proteomes" id="UP000026962">
    <property type="component" value="Chromosome 5"/>
</dbReference>
<reference evidence="2" key="2">
    <citation type="submission" date="2018-05" db="EMBL/GenBank/DDBJ databases">
        <title>OpunRS2 (Oryza punctata Reference Sequence Version 2).</title>
        <authorList>
            <person name="Zhang J."/>
            <person name="Kudrna D."/>
            <person name="Lee S."/>
            <person name="Talag J."/>
            <person name="Welchert J."/>
            <person name="Wing R.A."/>
        </authorList>
    </citation>
    <scope>NUCLEOTIDE SEQUENCE [LARGE SCALE GENOMIC DNA]</scope>
</reference>
<dbReference type="EnsemblPlants" id="OPUNC05G02280.1">
    <property type="protein sequence ID" value="OPUNC05G02280.1"/>
    <property type="gene ID" value="OPUNC05G02280"/>
</dbReference>
<evidence type="ECO:0000313" key="3">
    <source>
        <dbReference type="Proteomes" id="UP000026962"/>
    </source>
</evidence>
<evidence type="ECO:0000256" key="1">
    <source>
        <dbReference type="SAM" id="MobiDB-lite"/>
    </source>
</evidence>
<dbReference type="Gramene" id="OPUNC05G02280.1">
    <property type="protein sequence ID" value="OPUNC05G02280.1"/>
    <property type="gene ID" value="OPUNC05G02280"/>
</dbReference>
<evidence type="ECO:0000313" key="2">
    <source>
        <dbReference type="EnsemblPlants" id="OPUNC05G02280.1"/>
    </source>
</evidence>
<accession>A0A0E0KY72</accession>
<feature type="region of interest" description="Disordered" evidence="1">
    <location>
        <begin position="62"/>
        <end position="92"/>
    </location>
</feature>
<feature type="compositionally biased region" description="Basic residues" evidence="1">
    <location>
        <begin position="1"/>
        <end position="13"/>
    </location>
</feature>
<keyword evidence="3" id="KW-1185">Reference proteome</keyword>
<feature type="region of interest" description="Disordered" evidence="1">
    <location>
        <begin position="1"/>
        <end position="45"/>
    </location>
</feature>
<dbReference type="HOGENOM" id="CLU_2417087_0_0_1"/>